<name>A0A7D9EQP0_PARCT</name>
<organism evidence="1 2">
    <name type="scientific">Paramuricea clavata</name>
    <name type="common">Red gorgonian</name>
    <name type="synonym">Violescent sea-whip</name>
    <dbReference type="NCBI Taxonomy" id="317549"/>
    <lineage>
        <taxon>Eukaryota</taxon>
        <taxon>Metazoa</taxon>
        <taxon>Cnidaria</taxon>
        <taxon>Anthozoa</taxon>
        <taxon>Octocorallia</taxon>
        <taxon>Malacalcyonacea</taxon>
        <taxon>Plexauridae</taxon>
        <taxon>Paramuricea</taxon>
    </lineage>
</organism>
<dbReference type="PANTHER" id="PTHR33332">
    <property type="entry name" value="REVERSE TRANSCRIPTASE DOMAIN-CONTAINING PROTEIN"/>
    <property type="match status" value="1"/>
</dbReference>
<comment type="caution">
    <text evidence="1">The sequence shown here is derived from an EMBL/GenBank/DDBJ whole genome shotgun (WGS) entry which is preliminary data.</text>
</comment>
<protein>
    <submittedName>
        <fullName evidence="1">Uncharacterized protein</fullName>
    </submittedName>
</protein>
<dbReference type="Proteomes" id="UP001152795">
    <property type="component" value="Unassembled WGS sequence"/>
</dbReference>
<proteinExistence type="predicted"/>
<dbReference type="Pfam" id="PF00078">
    <property type="entry name" value="RVT_1"/>
    <property type="match status" value="1"/>
</dbReference>
<sequence>MQLIFVVNKIYQALEKGNEIRAVFLDISKAFDKVWHKGLLAKLKSIGINGPLLQWFESYLTERYQRVTIEGMSSDWAHIEAGVPQGSVLGPLLFLIYINDIADVSSTCFLFADDSLLLDEVISPIDTANRLNNDLDSTSMWADRWLVTMNANKTKNMIFSSKLNKPLHPTLTLAHEPIDIVDQHDHLGVTLTNKLSWRPHILKIHQKASKKLNLLKPMKFKLGKKPLEILYKSVVRSCLEYADVVWDGCCDADRDLLESLQFEAARLITGALKGTHRESLLNETGWFTLKARRNAHKLFMMYKIVNNLTPPYLSELRPDNVSSRSNRSLRANDNLIVPFARTKRYKKSFYISSVNLWNSLSATICSSRSIAIFKNSVTRLHKFVAPNPLYYIGDRLPAILHTRLRLSNSTLNYDLYLKNCVSSSFCACRFPKETTAHFFFDCDRYAAIRNTLLTSAASLLGAAWSGAGKGTHLKWLLCGVGNVSIDTNINLFLSVQKFIIDSGRFTRSSP</sequence>
<reference evidence="1" key="1">
    <citation type="submission" date="2020-04" db="EMBL/GenBank/DDBJ databases">
        <authorList>
            <person name="Alioto T."/>
            <person name="Alioto T."/>
            <person name="Gomez Garrido J."/>
        </authorList>
    </citation>
    <scope>NUCLEOTIDE SEQUENCE</scope>
    <source>
        <strain evidence="1">A484AB</strain>
    </source>
</reference>
<dbReference type="OrthoDB" id="6139803at2759"/>
<evidence type="ECO:0000313" key="2">
    <source>
        <dbReference type="Proteomes" id="UP001152795"/>
    </source>
</evidence>
<keyword evidence="2" id="KW-1185">Reference proteome</keyword>
<evidence type="ECO:0000313" key="1">
    <source>
        <dbReference type="EMBL" id="CAB4016097.1"/>
    </source>
</evidence>
<gene>
    <name evidence="1" type="ORF">PACLA_8A031217</name>
</gene>
<dbReference type="EMBL" id="CACRXK020008968">
    <property type="protein sequence ID" value="CAB4016097.1"/>
    <property type="molecule type" value="Genomic_DNA"/>
</dbReference>
<dbReference type="AlphaFoldDB" id="A0A7D9EQP0"/>
<accession>A0A7D9EQP0</accession>
<dbReference type="InterPro" id="IPR000477">
    <property type="entry name" value="RT_dom"/>
</dbReference>
<dbReference type="PROSITE" id="PS50878">
    <property type="entry name" value="RT_POL"/>
    <property type="match status" value="1"/>
</dbReference>